<evidence type="ECO:0000313" key="2">
    <source>
        <dbReference type="Proteomes" id="UP001472677"/>
    </source>
</evidence>
<evidence type="ECO:0000313" key="1">
    <source>
        <dbReference type="EMBL" id="KAK8551221.1"/>
    </source>
</evidence>
<dbReference type="EMBL" id="JBBPBM010000020">
    <property type="protein sequence ID" value="KAK8551221.1"/>
    <property type="molecule type" value="Genomic_DNA"/>
</dbReference>
<reference evidence="1 2" key="1">
    <citation type="journal article" date="2024" name="G3 (Bethesda)">
        <title>Genome assembly of Hibiscus sabdariffa L. provides insights into metabolisms of medicinal natural products.</title>
        <authorList>
            <person name="Kim T."/>
        </authorList>
    </citation>
    <scope>NUCLEOTIDE SEQUENCE [LARGE SCALE GENOMIC DNA]</scope>
    <source>
        <strain evidence="1">TK-2024</strain>
        <tissue evidence="1">Old leaves</tissue>
    </source>
</reference>
<protein>
    <submittedName>
        <fullName evidence="1">Uncharacterized protein</fullName>
    </submittedName>
</protein>
<dbReference type="Proteomes" id="UP001472677">
    <property type="component" value="Unassembled WGS sequence"/>
</dbReference>
<sequence length="155" mass="17203">MTSCPTTSRADVSADAALGDYAPAQLPCLDVAVGYRGKMLGHVTSDHGHVREMGSSYVDAQLELNGVEVLSDVVYFLEDMAKGIVPFDTITEFTGSLGLSLIKFPLKIEWRWKVRLLHAYKEGDPVADELVAIALTRSYFIGLHLQKYCRFFIMI</sequence>
<accession>A0ABR2E224</accession>
<keyword evidence="2" id="KW-1185">Reference proteome</keyword>
<proteinExistence type="predicted"/>
<organism evidence="1 2">
    <name type="scientific">Hibiscus sabdariffa</name>
    <name type="common">roselle</name>
    <dbReference type="NCBI Taxonomy" id="183260"/>
    <lineage>
        <taxon>Eukaryota</taxon>
        <taxon>Viridiplantae</taxon>
        <taxon>Streptophyta</taxon>
        <taxon>Embryophyta</taxon>
        <taxon>Tracheophyta</taxon>
        <taxon>Spermatophyta</taxon>
        <taxon>Magnoliopsida</taxon>
        <taxon>eudicotyledons</taxon>
        <taxon>Gunneridae</taxon>
        <taxon>Pentapetalae</taxon>
        <taxon>rosids</taxon>
        <taxon>malvids</taxon>
        <taxon>Malvales</taxon>
        <taxon>Malvaceae</taxon>
        <taxon>Malvoideae</taxon>
        <taxon>Hibiscus</taxon>
    </lineage>
</organism>
<gene>
    <name evidence="1" type="ORF">V6N12_039872</name>
</gene>
<name>A0ABR2E224_9ROSI</name>
<comment type="caution">
    <text evidence="1">The sequence shown here is derived from an EMBL/GenBank/DDBJ whole genome shotgun (WGS) entry which is preliminary data.</text>
</comment>